<keyword evidence="1" id="KW-0812">Transmembrane</keyword>
<keyword evidence="1" id="KW-0472">Membrane</keyword>
<dbReference type="RefSeq" id="WP_034341010.1">
    <property type="nucleotide sequence ID" value="NZ_ATSX01000007.1"/>
</dbReference>
<keyword evidence="3" id="KW-1185">Reference proteome</keyword>
<keyword evidence="1" id="KW-1133">Transmembrane helix</keyword>
<evidence type="ECO:0000256" key="1">
    <source>
        <dbReference type="SAM" id="Phobius"/>
    </source>
</evidence>
<dbReference type="EMBL" id="ATSX01000007">
    <property type="protein sequence ID" value="EUK17444.1"/>
    <property type="molecule type" value="Genomic_DNA"/>
</dbReference>
<dbReference type="AlphaFoldDB" id="W7DXW0"/>
<evidence type="ECO:0000313" key="3">
    <source>
        <dbReference type="Proteomes" id="UP000019250"/>
    </source>
</evidence>
<dbReference type="Proteomes" id="UP000019250">
    <property type="component" value="Unassembled WGS sequence"/>
</dbReference>
<proteinExistence type="predicted"/>
<name>W7DXW0_9PROT</name>
<evidence type="ECO:0000313" key="2">
    <source>
        <dbReference type="EMBL" id="EUK17444.1"/>
    </source>
</evidence>
<accession>W7DXW0</accession>
<gene>
    <name evidence="2" type="ORF">COMX_10155</name>
</gene>
<feature type="transmembrane region" description="Helical" evidence="1">
    <location>
        <begin position="6"/>
        <end position="32"/>
    </location>
</feature>
<comment type="caution">
    <text evidence="2">The sequence shown here is derived from an EMBL/GenBank/DDBJ whole genome shotgun (WGS) entry which is preliminary data.</text>
</comment>
<sequence>MNNFISSLYVWIDFVKAIGPIIIGIFGVWIAYGQFKLSKSQSKISQEQLLLAKQQADIALKKVELDIRDRRYEVFKRWNEAYFTFKDLVYNNIPKDQFVEARNTFFMVSDEIFYIFINNVVADMVPAIKQEIRNIENHRQEWLIEANRYLPEEIGWWWGDPFPEQVEPGFNGWVWCDLMDTYDNNIRNTLNEICKRREELIVQALQEMKIL</sequence>
<reference evidence="2 3" key="1">
    <citation type="journal article" date="2014" name="Genome Announc.">
        <title>Draft Genome Sequence of Commensalibacter papalotli MX01, a Symbiont Identified from the Guts of Overwintering Monarch Butterflies.</title>
        <authorList>
            <person name="Servin-Garciduenas L.E."/>
            <person name="Sanchez-Quinto A."/>
            <person name="Martinez-Romero E."/>
        </authorList>
    </citation>
    <scope>NUCLEOTIDE SEQUENCE [LARGE SCALE GENOMIC DNA]</scope>
    <source>
        <strain evidence="3">MX-MONARCH01</strain>
    </source>
</reference>
<protein>
    <submittedName>
        <fullName evidence="2">Uncharacterized protein</fullName>
    </submittedName>
</protein>
<organism evidence="2 3">
    <name type="scientific">Commensalibacter papalotli</name>
    <name type="common">ex Servin-Garciduenas et al. 2014</name>
    <dbReference type="NCBI Taxonomy" id="1208583"/>
    <lineage>
        <taxon>Bacteria</taxon>
        <taxon>Pseudomonadati</taxon>
        <taxon>Pseudomonadota</taxon>
        <taxon>Alphaproteobacteria</taxon>
        <taxon>Acetobacterales</taxon>
        <taxon>Acetobacteraceae</taxon>
    </lineage>
</organism>